<evidence type="ECO:0000313" key="2">
    <source>
        <dbReference type="EMBL" id="MPC73129.1"/>
    </source>
</evidence>
<organism evidence="2 3">
    <name type="scientific">Portunus trituberculatus</name>
    <name type="common">Swimming crab</name>
    <name type="synonym">Neptunus trituberculatus</name>
    <dbReference type="NCBI Taxonomy" id="210409"/>
    <lineage>
        <taxon>Eukaryota</taxon>
        <taxon>Metazoa</taxon>
        <taxon>Ecdysozoa</taxon>
        <taxon>Arthropoda</taxon>
        <taxon>Crustacea</taxon>
        <taxon>Multicrustacea</taxon>
        <taxon>Malacostraca</taxon>
        <taxon>Eumalacostraca</taxon>
        <taxon>Eucarida</taxon>
        <taxon>Decapoda</taxon>
        <taxon>Pleocyemata</taxon>
        <taxon>Brachyura</taxon>
        <taxon>Eubrachyura</taxon>
        <taxon>Portunoidea</taxon>
        <taxon>Portunidae</taxon>
        <taxon>Portuninae</taxon>
        <taxon>Portunus</taxon>
    </lineage>
</organism>
<protein>
    <submittedName>
        <fullName evidence="2">Uncharacterized protein</fullName>
    </submittedName>
</protein>
<accession>A0A5B7HTN3</accession>
<reference evidence="2 3" key="1">
    <citation type="submission" date="2019-05" db="EMBL/GenBank/DDBJ databases">
        <title>Another draft genome of Portunus trituberculatus and its Hox gene families provides insights of decapod evolution.</title>
        <authorList>
            <person name="Jeong J.-H."/>
            <person name="Song I."/>
            <person name="Kim S."/>
            <person name="Choi T."/>
            <person name="Kim D."/>
            <person name="Ryu S."/>
            <person name="Kim W."/>
        </authorList>
    </citation>
    <scope>NUCLEOTIDE SEQUENCE [LARGE SCALE GENOMIC DNA]</scope>
    <source>
        <tissue evidence="2">Muscle</tissue>
    </source>
</reference>
<dbReference type="AlphaFoldDB" id="A0A5B7HTN3"/>
<sequence>MIHGGANAPGPPKDHPWRIKRSCPEVGGDLDPSHVGAPSGQGQGRNRRVCPVQRLRPQTLGEGPAVQHQGALTEDSVKLTQLEKGAIHAVPPAPYRSTRHTRAPVPPGEVRIVEDKCIRFTRAQRMDFSLQAATKALRCANEGSWPSLARYPSGQYRRIYGVNGHEFAGKAAKLNTDLPLALTTKGKDPQVVVQHADMSRLKGILARQREAQNFLF</sequence>
<comment type="caution">
    <text evidence="2">The sequence shown here is derived from an EMBL/GenBank/DDBJ whole genome shotgun (WGS) entry which is preliminary data.</text>
</comment>
<evidence type="ECO:0000313" key="3">
    <source>
        <dbReference type="Proteomes" id="UP000324222"/>
    </source>
</evidence>
<dbReference type="EMBL" id="VSRR010036114">
    <property type="protein sequence ID" value="MPC73129.1"/>
    <property type="molecule type" value="Genomic_DNA"/>
</dbReference>
<gene>
    <name evidence="2" type="ORF">E2C01_067447</name>
</gene>
<feature type="region of interest" description="Disordered" evidence="1">
    <location>
        <begin position="1"/>
        <end position="48"/>
    </location>
</feature>
<name>A0A5B7HTN3_PORTR</name>
<evidence type="ECO:0000256" key="1">
    <source>
        <dbReference type="SAM" id="MobiDB-lite"/>
    </source>
</evidence>
<proteinExistence type="predicted"/>
<dbReference type="Proteomes" id="UP000324222">
    <property type="component" value="Unassembled WGS sequence"/>
</dbReference>
<keyword evidence="3" id="KW-1185">Reference proteome</keyword>